<dbReference type="InterPro" id="IPR035924">
    <property type="entry name" value="FlaG-like_sf"/>
</dbReference>
<gene>
    <name evidence="2" type="ORF">ACFSJ3_02435</name>
</gene>
<dbReference type="PANTHER" id="PTHR37166:SF1">
    <property type="entry name" value="PROTEIN FLAG"/>
    <property type="match status" value="1"/>
</dbReference>
<keyword evidence="2" id="KW-0282">Flagellum</keyword>
<dbReference type="SUPFAM" id="SSF160214">
    <property type="entry name" value="FlaG-like"/>
    <property type="match status" value="1"/>
</dbReference>
<dbReference type="Proteomes" id="UP001597380">
    <property type="component" value="Unassembled WGS sequence"/>
</dbReference>
<dbReference type="EMBL" id="JBHUHT010000007">
    <property type="protein sequence ID" value="MFD2094826.1"/>
    <property type="molecule type" value="Genomic_DNA"/>
</dbReference>
<protein>
    <submittedName>
        <fullName evidence="2">Flagellar protein FlaG</fullName>
    </submittedName>
</protein>
<evidence type="ECO:0000256" key="1">
    <source>
        <dbReference type="SAM" id="MobiDB-lite"/>
    </source>
</evidence>
<evidence type="ECO:0000313" key="2">
    <source>
        <dbReference type="EMBL" id="MFD2094826.1"/>
    </source>
</evidence>
<dbReference type="RefSeq" id="WP_345338176.1">
    <property type="nucleotide sequence ID" value="NZ_BAABLI010000004.1"/>
</dbReference>
<dbReference type="Pfam" id="PF03646">
    <property type="entry name" value="FlaG"/>
    <property type="match status" value="1"/>
</dbReference>
<sequence length="132" mass="14620">MSVEGIQTASGPQVRNQPEAVNPAQSEATAVQEVKPEEVQAAAKTQEQAQQLKQDQEVERQRLEEMARNLQEFVQSFNKSLSFTVDDASGRDVITVKDKVSGELLRQIPSEEMLKLAVRLSEANGLLLNTEI</sequence>
<comment type="caution">
    <text evidence="2">The sequence shown here is derived from an EMBL/GenBank/DDBJ whole genome shotgun (WGS) entry which is preliminary data.</text>
</comment>
<keyword evidence="2" id="KW-0969">Cilium</keyword>
<evidence type="ECO:0000313" key="3">
    <source>
        <dbReference type="Proteomes" id="UP001597380"/>
    </source>
</evidence>
<dbReference type="Gene3D" id="3.30.160.170">
    <property type="entry name" value="FlaG-like"/>
    <property type="match status" value="1"/>
</dbReference>
<feature type="compositionally biased region" description="Low complexity" evidence="1">
    <location>
        <begin position="39"/>
        <end position="53"/>
    </location>
</feature>
<organism evidence="2 3">
    <name type="scientific">Corallincola platygyrae</name>
    <dbReference type="NCBI Taxonomy" id="1193278"/>
    <lineage>
        <taxon>Bacteria</taxon>
        <taxon>Pseudomonadati</taxon>
        <taxon>Pseudomonadota</taxon>
        <taxon>Gammaproteobacteria</taxon>
        <taxon>Alteromonadales</taxon>
        <taxon>Psychromonadaceae</taxon>
        <taxon>Corallincola</taxon>
    </lineage>
</organism>
<keyword evidence="2" id="KW-0966">Cell projection</keyword>
<feature type="region of interest" description="Disordered" evidence="1">
    <location>
        <begin position="1"/>
        <end position="55"/>
    </location>
</feature>
<name>A0ABW4XJI7_9GAMM</name>
<feature type="compositionally biased region" description="Polar residues" evidence="1">
    <location>
        <begin position="1"/>
        <end position="16"/>
    </location>
</feature>
<dbReference type="InterPro" id="IPR005186">
    <property type="entry name" value="FlaG"/>
</dbReference>
<proteinExistence type="predicted"/>
<keyword evidence="3" id="KW-1185">Reference proteome</keyword>
<dbReference type="PANTHER" id="PTHR37166">
    <property type="entry name" value="PROTEIN FLAG"/>
    <property type="match status" value="1"/>
</dbReference>
<accession>A0ABW4XJI7</accession>
<reference evidence="3" key="1">
    <citation type="journal article" date="2019" name="Int. J. Syst. Evol. Microbiol.">
        <title>The Global Catalogue of Microorganisms (GCM) 10K type strain sequencing project: providing services to taxonomists for standard genome sequencing and annotation.</title>
        <authorList>
            <consortium name="The Broad Institute Genomics Platform"/>
            <consortium name="The Broad Institute Genome Sequencing Center for Infectious Disease"/>
            <person name="Wu L."/>
            <person name="Ma J."/>
        </authorList>
    </citation>
    <scope>NUCLEOTIDE SEQUENCE [LARGE SCALE GENOMIC DNA]</scope>
    <source>
        <strain evidence="3">CGMCC 1.10992</strain>
    </source>
</reference>